<dbReference type="Gene3D" id="1.10.10.10">
    <property type="entry name" value="Winged helix-like DNA-binding domain superfamily/Winged helix DNA-binding domain"/>
    <property type="match status" value="1"/>
</dbReference>
<evidence type="ECO:0000313" key="2">
    <source>
        <dbReference type="Proteomes" id="UP000006578"/>
    </source>
</evidence>
<dbReference type="EMBL" id="CP000356">
    <property type="protein sequence ID" value="ABF51792.1"/>
    <property type="molecule type" value="Genomic_DNA"/>
</dbReference>
<proteinExistence type="predicted"/>
<evidence type="ECO:0008006" key="3">
    <source>
        <dbReference type="Google" id="ProtNLM"/>
    </source>
</evidence>
<dbReference type="GO" id="GO:0043565">
    <property type="term" value="F:sequence-specific DNA binding"/>
    <property type="evidence" value="ECO:0007669"/>
    <property type="project" value="InterPro"/>
</dbReference>
<reference evidence="1 2" key="1">
    <citation type="journal article" date="2009" name="Proc. Natl. Acad. Sci. U.S.A.">
        <title>The genomic basis of trophic strategy in marine bacteria.</title>
        <authorList>
            <person name="Lauro F.M."/>
            <person name="McDougald D."/>
            <person name="Thomas T."/>
            <person name="Williams T.J."/>
            <person name="Egan S."/>
            <person name="Rice S."/>
            <person name="DeMaere M.Z."/>
            <person name="Ting L."/>
            <person name="Ertan H."/>
            <person name="Johnson J."/>
            <person name="Ferriera S."/>
            <person name="Lapidus A."/>
            <person name="Anderson I."/>
            <person name="Kyrpides N."/>
            <person name="Munk A.C."/>
            <person name="Detter C."/>
            <person name="Han C.S."/>
            <person name="Brown M.V."/>
            <person name="Robb F.T."/>
            <person name="Kjelleberg S."/>
            <person name="Cavicchioli R."/>
        </authorList>
    </citation>
    <scope>NUCLEOTIDE SEQUENCE [LARGE SCALE GENOMIC DNA]</scope>
    <source>
        <strain evidence="2">DSM 13593 / LMG 18877 / RB2256</strain>
    </source>
</reference>
<dbReference type="KEGG" id="sal:Sala_0066"/>
<dbReference type="SUPFAM" id="SSF48295">
    <property type="entry name" value="TrpR-like"/>
    <property type="match status" value="1"/>
</dbReference>
<keyword evidence="2" id="KW-1185">Reference proteome</keyword>
<dbReference type="InterPro" id="IPR010921">
    <property type="entry name" value="Trp_repressor/repl_initiator"/>
</dbReference>
<dbReference type="AlphaFoldDB" id="Q1GX30"/>
<gene>
    <name evidence="1" type="ordered locus">Sala_0066</name>
</gene>
<name>Q1GX30_SPHAL</name>
<dbReference type="Proteomes" id="UP000006578">
    <property type="component" value="Chromosome"/>
</dbReference>
<dbReference type="STRING" id="317655.Sala_0066"/>
<organism evidence="1 2">
    <name type="scientific">Sphingopyxis alaskensis (strain DSM 13593 / LMG 18877 / RB2256)</name>
    <name type="common">Sphingomonas alaskensis</name>
    <dbReference type="NCBI Taxonomy" id="317655"/>
    <lineage>
        <taxon>Bacteria</taxon>
        <taxon>Pseudomonadati</taxon>
        <taxon>Pseudomonadota</taxon>
        <taxon>Alphaproteobacteria</taxon>
        <taxon>Sphingomonadales</taxon>
        <taxon>Sphingomonadaceae</taxon>
        <taxon>Sphingopyxis</taxon>
    </lineage>
</organism>
<evidence type="ECO:0000313" key="1">
    <source>
        <dbReference type="EMBL" id="ABF51792.1"/>
    </source>
</evidence>
<dbReference type="Pfam" id="PF06627">
    <property type="entry name" value="DUF1153"/>
    <property type="match status" value="1"/>
</dbReference>
<sequence>MLDLKTKPTSVAGPLGPVTVGDLPSSSTTYWTARRKAEVLAAIDGGLMDFEEACERYRLSREELAAWRRMLDRAGVPGLRITNRQRLRDQYIFE</sequence>
<dbReference type="RefSeq" id="WP_011540407.1">
    <property type="nucleotide sequence ID" value="NC_008048.1"/>
</dbReference>
<protein>
    <recommendedName>
        <fullName evidence="3">DUF1153 domain-containing protein</fullName>
    </recommendedName>
</protein>
<dbReference type="HOGENOM" id="CLU_161849_0_0_5"/>
<dbReference type="InterPro" id="IPR036388">
    <property type="entry name" value="WH-like_DNA-bd_sf"/>
</dbReference>
<accession>Q1GX30</accession>
<dbReference type="InterPro" id="IPR009534">
    <property type="entry name" value="DUF1153"/>
</dbReference>
<dbReference type="OrthoDB" id="9796775at2"/>